<evidence type="ECO:0000256" key="5">
    <source>
        <dbReference type="ARBA" id="ARBA00023315"/>
    </source>
</evidence>
<evidence type="ECO:0000256" key="1">
    <source>
        <dbReference type="ARBA" id="ARBA00004496"/>
    </source>
</evidence>
<dbReference type="NCBIfam" id="TIGR01001">
    <property type="entry name" value="metA"/>
    <property type="match status" value="1"/>
</dbReference>
<dbReference type="InterPro" id="IPR029062">
    <property type="entry name" value="Class_I_gatase-like"/>
</dbReference>
<dbReference type="EC" id="2.3.1.46" evidence="6"/>
<sequence>MPLNLPDGLPAIEILQKEKIFVMDVSHANAQDIRPLKIAILNLMPLKITTETDLVRLLSNSPLQIDVTFMKLHTYTPKNTPVAHLDQFYEDFETMREKKYDGMIITGAPIEEMEFEEVLYWEEMKSILDWSRTHVTSTMFICWAAQAALYHFYGIPKYPLEKKMFGVFEVDNLLPLHPMLRGFDDVFFAPHSRHTDVRKEDIVKHKDLDILAESRDAGVHMVAGRGGRELFITGHAEYSRMTLDAEYKRDADKGLPIEIPRNYYRDDDPQQMPVVRWRGHGNLMYTNWLNYFVYQKTSYNLELIS</sequence>
<dbReference type="GO" id="GO:0005737">
    <property type="term" value="C:cytoplasm"/>
    <property type="evidence" value="ECO:0007669"/>
    <property type="project" value="UniProtKB-SubCell"/>
</dbReference>
<dbReference type="CDD" id="cd03131">
    <property type="entry name" value="GATase1_HTS"/>
    <property type="match status" value="1"/>
</dbReference>
<dbReference type="InterPro" id="IPR005697">
    <property type="entry name" value="HST_MetA"/>
</dbReference>
<evidence type="ECO:0000256" key="2">
    <source>
        <dbReference type="ARBA" id="ARBA00022490"/>
    </source>
</evidence>
<keyword evidence="4 6" id="KW-0808">Transferase</keyword>
<keyword evidence="5 6" id="KW-0012">Acyltransferase</keyword>
<comment type="subcellular location">
    <subcellularLocation>
        <location evidence="1">Cytoplasm</location>
    </subcellularLocation>
</comment>
<dbReference type="PIRSF" id="PIRSF000450">
    <property type="entry name" value="H_ser_succinyltr"/>
    <property type="match status" value="1"/>
</dbReference>
<dbReference type="AlphaFoldDB" id="U5KMW6"/>
<dbReference type="SUPFAM" id="SSF52317">
    <property type="entry name" value="Class I glutamine amidotransferase-like"/>
    <property type="match status" value="1"/>
</dbReference>
<proteinExistence type="inferred from homology"/>
<evidence type="ECO:0000313" key="6">
    <source>
        <dbReference type="EMBL" id="AGT02609.1"/>
    </source>
</evidence>
<dbReference type="PANTHER" id="PTHR20919">
    <property type="entry name" value="HOMOSERINE O-SUCCINYLTRANSFERASE"/>
    <property type="match status" value="1"/>
</dbReference>
<keyword evidence="2" id="KW-0963">Cytoplasm</keyword>
<dbReference type="FunFam" id="3.40.50.880:FF:000004">
    <property type="entry name" value="Homoserine O-succinyltransferase"/>
    <property type="match status" value="1"/>
</dbReference>
<organism evidence="6">
    <name type="scientific">Strigomonas oncopelti</name>
    <name type="common">Parasitic flagellate</name>
    <name type="synonym">Crithidia oncopelti</name>
    <dbReference type="NCBI Taxonomy" id="5657"/>
    <lineage>
        <taxon>Eukaryota</taxon>
        <taxon>Discoba</taxon>
        <taxon>Euglenozoa</taxon>
        <taxon>Kinetoplastea</taxon>
        <taxon>Metakinetoplastina</taxon>
        <taxon>Trypanosomatida</taxon>
        <taxon>Trypanosomatidae</taxon>
        <taxon>Strigomonadinae</taxon>
        <taxon>Strigomonas</taxon>
    </lineage>
</organism>
<name>U5KMW6_STROO</name>
<dbReference type="HAMAP" id="MF_00295">
    <property type="entry name" value="MetA_acyltransf"/>
    <property type="match status" value="1"/>
</dbReference>
<dbReference type="InterPro" id="IPR033752">
    <property type="entry name" value="MetA_family"/>
</dbReference>
<evidence type="ECO:0000256" key="3">
    <source>
        <dbReference type="ARBA" id="ARBA00022605"/>
    </source>
</evidence>
<keyword evidence="3" id="KW-0028">Amino-acid biosynthesis</keyword>
<dbReference type="PANTHER" id="PTHR20919:SF0">
    <property type="entry name" value="HOMOSERINE O-SUCCINYLTRANSFERASE"/>
    <property type="match status" value="1"/>
</dbReference>
<evidence type="ECO:0000256" key="4">
    <source>
        <dbReference type="ARBA" id="ARBA00022679"/>
    </source>
</evidence>
<dbReference type="GO" id="GO:0008899">
    <property type="term" value="F:homoserine O-succinyltransferase activity"/>
    <property type="evidence" value="ECO:0007669"/>
    <property type="project" value="UniProtKB-EC"/>
</dbReference>
<accession>U5KMW6</accession>
<protein>
    <submittedName>
        <fullName evidence="6">Homoserine O-succinyltransferase</fullName>
        <ecNumber evidence="6">2.3.1.46</ecNumber>
    </submittedName>
</protein>
<dbReference type="GO" id="GO:0008652">
    <property type="term" value="P:amino acid biosynthetic process"/>
    <property type="evidence" value="ECO:0007669"/>
    <property type="project" value="UniProtKB-KW"/>
</dbReference>
<dbReference type="Gene3D" id="3.40.50.880">
    <property type="match status" value="1"/>
</dbReference>
<reference evidence="6" key="1">
    <citation type="submission" date="2013-01" db="EMBL/GenBank/DDBJ databases">
        <title>Genomic Cooperation Between Trypanosomatids and Their Bacterial Endosymbionts in the Synthesis of Essential Amino Acids Heavily Influenced by Multiple Lateral Gene Transfer Events.</title>
        <authorList>
            <person name="Alves J.M.P."/>
            <person name="Klein C."/>
            <person name="Maia da Silva F."/>
            <person name="Costa Martins A.G."/>
            <person name="Serrano M.G."/>
            <person name="Buck G.A."/>
            <person name="Vasconcelos A.T.R."/>
            <person name="France-Sagot M."/>
            <person name="Teixeira M.M.G."/>
            <person name="Motta M.C.M."/>
            <person name="Camargo E.P."/>
        </authorList>
    </citation>
    <scope>NUCLEOTIDE SEQUENCE</scope>
</reference>
<dbReference type="EMBL" id="KC545079">
    <property type="protein sequence ID" value="AGT02609.1"/>
    <property type="molecule type" value="Genomic_DNA"/>
</dbReference>
<dbReference type="Pfam" id="PF04204">
    <property type="entry name" value="HTS"/>
    <property type="match status" value="1"/>
</dbReference>